<evidence type="ECO:0000313" key="8">
    <source>
        <dbReference type="Proteomes" id="UP001626593"/>
    </source>
</evidence>
<keyword evidence="6" id="KW-1133">Transmembrane helix</keyword>
<keyword evidence="6" id="KW-0472">Membrane</keyword>
<accession>A0ABZ1AMC9</accession>
<evidence type="ECO:0000256" key="2">
    <source>
        <dbReference type="ARBA" id="ARBA00009840"/>
    </source>
</evidence>
<keyword evidence="4" id="KW-0233">DNA recombination</keyword>
<dbReference type="RefSeq" id="WP_407279006.1">
    <property type="nucleotide sequence ID" value="NZ_CP141259.1"/>
</dbReference>
<keyword evidence="6" id="KW-0812">Transmembrane</keyword>
<proteinExistence type="inferred from homology"/>
<dbReference type="EMBL" id="CP141259">
    <property type="protein sequence ID" value="WRL46084.1"/>
    <property type="molecule type" value="Genomic_DNA"/>
</dbReference>
<sequence>MVSGSVGVLVWLVAVLGGVVAGALLVWLLLRGRAAEAAAAAIEQGRAEVRVELAAATERARALEQERAQSLAQFDALRRQAGEWRDALDAVRDERAQLAERATRVAPLEQQHGEALARLATLQREAGEQRETLGRVNSQLAAELKAERELLAALRGDLQAERTLREQAETLANRLNAELAELNTRFEAERRAADEKLALLIAARESLTDQFKSLANDILEEKAKRFTEQNQANIGQILDPLRVKLQEFQGKVEQVYVQEGKDRSALAEQVRQLMELNQSLSQDAKNLTRALKGSSKAQGNWGELILERVLEASGLRKGEEYDVQESHTRDDGSRAQPDVVIHLPEDRHLVVDAKVSLTAYEDYVTAEDEGERNAAAKRHLDSVRAHIKGLSERNYQDLYGLKSLDFVLMFVPVEPAFMLAVTHDRELFMDAWQKNVLLVSPSTLLFVVRTVAHLWRQEAQNRNAQDIAKRGAELYDKLVGFVEDLESVGNRLEQAQKAYHAAHNKLASGRGNVIRQAEMLKQLGVKPTKALPGTMVEAATDGDDAAAPAVTDQHAAEMR</sequence>
<gene>
    <name evidence="7" type="primary">rmuC</name>
    <name evidence="7" type="ORF">U5817_23260</name>
</gene>
<dbReference type="InterPro" id="IPR003798">
    <property type="entry name" value="DNA_recombination_RmuC"/>
</dbReference>
<comment type="function">
    <text evidence="1">Involved in DNA recombination.</text>
</comment>
<evidence type="ECO:0000256" key="6">
    <source>
        <dbReference type="SAM" id="Phobius"/>
    </source>
</evidence>
<comment type="similarity">
    <text evidence="2">Belongs to the RmuC family.</text>
</comment>
<evidence type="ECO:0000256" key="1">
    <source>
        <dbReference type="ARBA" id="ARBA00003416"/>
    </source>
</evidence>
<dbReference type="PANTHER" id="PTHR30563">
    <property type="entry name" value="DNA RECOMBINATION PROTEIN RMUC"/>
    <property type="match status" value="1"/>
</dbReference>
<evidence type="ECO:0000256" key="3">
    <source>
        <dbReference type="ARBA" id="ARBA00023054"/>
    </source>
</evidence>
<keyword evidence="8" id="KW-1185">Reference proteome</keyword>
<evidence type="ECO:0000256" key="5">
    <source>
        <dbReference type="SAM" id="Coils"/>
    </source>
</evidence>
<feature type="coiled-coil region" evidence="5">
    <location>
        <begin position="46"/>
        <end position="94"/>
    </location>
</feature>
<organism evidence="7 8">
    <name type="scientific">Aromatoleum evansii</name>
    <name type="common">Azoarcus evansii</name>
    <dbReference type="NCBI Taxonomy" id="59406"/>
    <lineage>
        <taxon>Bacteria</taxon>
        <taxon>Pseudomonadati</taxon>
        <taxon>Pseudomonadota</taxon>
        <taxon>Betaproteobacteria</taxon>
        <taxon>Rhodocyclales</taxon>
        <taxon>Rhodocyclaceae</taxon>
        <taxon>Aromatoleum</taxon>
    </lineage>
</organism>
<feature type="transmembrane region" description="Helical" evidence="6">
    <location>
        <begin position="6"/>
        <end position="30"/>
    </location>
</feature>
<feature type="coiled-coil region" evidence="5">
    <location>
        <begin position="137"/>
        <end position="196"/>
    </location>
</feature>
<evidence type="ECO:0000313" key="7">
    <source>
        <dbReference type="EMBL" id="WRL46084.1"/>
    </source>
</evidence>
<protein>
    <submittedName>
        <fullName evidence="7">DNA recombination protein RmuC</fullName>
    </submittedName>
</protein>
<feature type="coiled-coil region" evidence="5">
    <location>
        <begin position="263"/>
        <end position="290"/>
    </location>
</feature>
<dbReference type="Proteomes" id="UP001626593">
    <property type="component" value="Chromosome"/>
</dbReference>
<evidence type="ECO:0000256" key="4">
    <source>
        <dbReference type="ARBA" id="ARBA00023172"/>
    </source>
</evidence>
<keyword evidence="3 5" id="KW-0175">Coiled coil</keyword>
<dbReference type="PANTHER" id="PTHR30563:SF0">
    <property type="entry name" value="DNA RECOMBINATION PROTEIN RMUC"/>
    <property type="match status" value="1"/>
</dbReference>
<name>A0ABZ1AMC9_AROEV</name>
<reference evidence="7 8" key="1">
    <citation type="submission" date="2023-12" db="EMBL/GenBank/DDBJ databases">
        <title>A. evansii MAY27, complete genome.</title>
        <authorList>
            <person name="Wang Y."/>
        </authorList>
    </citation>
    <scope>NUCLEOTIDE SEQUENCE [LARGE SCALE GENOMIC DNA]</scope>
    <source>
        <strain evidence="7 8">MAY27</strain>
    </source>
</reference>
<dbReference type="Pfam" id="PF02646">
    <property type="entry name" value="RmuC"/>
    <property type="match status" value="1"/>
</dbReference>